<comment type="caution">
    <text evidence="1">The sequence shown here is derived from an EMBL/GenBank/DDBJ whole genome shotgun (WGS) entry which is preliminary data.</text>
</comment>
<gene>
    <name evidence="1" type="ORF">HALTITAN_1496</name>
</gene>
<evidence type="ECO:0000313" key="2">
    <source>
        <dbReference type="Proteomes" id="UP000011651"/>
    </source>
</evidence>
<organism evidence="1 2">
    <name type="scientific">Vreelandella titanicae BH1</name>
    <dbReference type="NCBI Taxonomy" id="1204738"/>
    <lineage>
        <taxon>Bacteria</taxon>
        <taxon>Pseudomonadati</taxon>
        <taxon>Pseudomonadota</taxon>
        <taxon>Gammaproteobacteria</taxon>
        <taxon>Oceanospirillales</taxon>
        <taxon>Halomonadaceae</taxon>
        <taxon>Vreelandella</taxon>
    </lineage>
</organism>
<dbReference type="EMBL" id="AOPO01000005">
    <property type="protein sequence ID" value="ELY21507.1"/>
    <property type="molecule type" value="Genomic_DNA"/>
</dbReference>
<name>L9U9T3_9GAMM</name>
<accession>L9U9T3</accession>
<dbReference type="Proteomes" id="UP000011651">
    <property type="component" value="Unassembled WGS sequence"/>
</dbReference>
<protein>
    <submittedName>
        <fullName evidence="1">Uncharacterized protein</fullName>
    </submittedName>
</protein>
<sequence length="539" mass="60655">MNGRMQAQVSALREMKISSFSLNDNLFCLLNYSPSNSHTDLKHRLRHNVQQSCLNAEEANMIESALVDSAMRLKAEVAWLPGVGFTQALQAVEGQLDEDSLSPPFARFNSSVHNLTAESILKPDTVNNVLYEWQKLNKSTLLDSINQQRRAGHFSEVSMIELEYALEWHAKRIAHAVVNAFEPHGASVLGSVLMAISKDEKIDVANNQLAVFLYDTYHENVAGLLAELEEGLESISTEIYQAVSSEKRLSYEDTMSNELSESEKELFEYVATAENKARNWVSIAQPLVAFHNRAGSRFVPHEHLMWLVSECSANLSSSICTCFKELNERLVNLALEVALDAPDALGRARLIQELYVYMTAPLTSDEYEPSSMQRGGGRQDFLNDIRQHDARLEKAGSPMALSNNFFSEFIEYLKQSPSEQDQLQAWHTLFIMVNSLLLDHAEYDHAASQLLLVEQAFPLTSEPGRRLKQWWLAFIEDEVISLPPEQGGQPMPKTCAVIQGETLLCHPDTTQHSSTTTLLSRFSFKKILKWCGMVIPSKK</sequence>
<reference evidence="1 2" key="1">
    <citation type="journal article" date="2013" name="Genome Announc.">
        <title>Draft Genome of the Marine Gammaproteobacterium Halomonas titanicae.</title>
        <authorList>
            <person name="Sanchez-Porro C."/>
            <person name="de la Haba R.R."/>
            <person name="Cruz-Hernandez N."/>
            <person name="Gonzalez J.M."/>
            <person name="Reyes-Guirao C."/>
            <person name="Navarro-Sampedro L."/>
            <person name="Carballo M."/>
            <person name="Ventosa A."/>
        </authorList>
    </citation>
    <scope>NUCLEOTIDE SEQUENCE [LARGE SCALE GENOMIC DNA]</scope>
    <source>
        <strain evidence="1 2">BH1</strain>
    </source>
</reference>
<dbReference type="PATRIC" id="fig|1204738.3.peg.2239"/>
<dbReference type="AlphaFoldDB" id="L9U9T3"/>
<evidence type="ECO:0000313" key="1">
    <source>
        <dbReference type="EMBL" id="ELY21507.1"/>
    </source>
</evidence>
<proteinExistence type="predicted"/>
<dbReference type="RefSeq" id="WP_009287160.1">
    <property type="nucleotide sequence ID" value="NZ_AOPO01000005.1"/>
</dbReference>